<feature type="signal peptide" evidence="2">
    <location>
        <begin position="1"/>
        <end position="26"/>
    </location>
</feature>
<keyword evidence="1" id="KW-0175">Coiled coil</keyword>
<evidence type="ECO:0000313" key="3">
    <source>
        <dbReference type="EMBL" id="ARS35387.1"/>
    </source>
</evidence>
<proteinExistence type="predicted"/>
<keyword evidence="2" id="KW-0732">Signal</keyword>
<dbReference type="PROSITE" id="PS51257">
    <property type="entry name" value="PROKAR_LIPOPROTEIN"/>
    <property type="match status" value="1"/>
</dbReference>
<dbReference type="KEGG" id="pact:CA264_08000"/>
<dbReference type="AlphaFoldDB" id="A0A1X9YR89"/>
<feature type="chain" id="PRO_5010984174" evidence="2">
    <location>
        <begin position="27"/>
        <end position="220"/>
    </location>
</feature>
<sequence length="220" mass="25783">MLKTKNILWALCLPFFLAACNGNSEADAERDRAVADYRTFVTEFEQDSLSEVELRALHQSNEDDSRWETEKANLQEMYDEKREVIETNLEELDENQRAEVEELDQRYNNAMQQREQQYADASRRYTLRQELLGLEIKDDDMSDVTAENIAGVFDRFVSTMAGNTAQYEARDWNLIEGWWSSLNSRYRSLENQLPAAVKNDIQQAQNRYREMREEANIGNV</sequence>
<accession>A0A1X9YR89</accession>
<reference evidence="4" key="1">
    <citation type="submission" date="2017-05" db="EMBL/GenBank/DDBJ databases">
        <authorList>
            <person name="Ray J."/>
            <person name="Price M."/>
            <person name="Deutschbauer A."/>
        </authorList>
    </citation>
    <scope>NUCLEOTIDE SEQUENCE [LARGE SCALE GENOMIC DNA]</scope>
    <source>
        <strain evidence="4">DSM 19842</strain>
    </source>
</reference>
<feature type="coiled-coil region" evidence="1">
    <location>
        <begin position="75"/>
        <end position="120"/>
    </location>
</feature>
<dbReference type="EMBL" id="CP021235">
    <property type="protein sequence ID" value="ARS35387.1"/>
    <property type="molecule type" value="Genomic_DNA"/>
</dbReference>
<organism evidence="3 4">
    <name type="scientific">Pontibacter actiniarum</name>
    <dbReference type="NCBI Taxonomy" id="323450"/>
    <lineage>
        <taxon>Bacteria</taxon>
        <taxon>Pseudomonadati</taxon>
        <taxon>Bacteroidota</taxon>
        <taxon>Cytophagia</taxon>
        <taxon>Cytophagales</taxon>
        <taxon>Hymenobacteraceae</taxon>
        <taxon>Pontibacter</taxon>
    </lineage>
</organism>
<evidence type="ECO:0000256" key="1">
    <source>
        <dbReference type="SAM" id="Coils"/>
    </source>
</evidence>
<evidence type="ECO:0000256" key="2">
    <source>
        <dbReference type="SAM" id="SignalP"/>
    </source>
</evidence>
<evidence type="ECO:0000313" key="4">
    <source>
        <dbReference type="Proteomes" id="UP000266292"/>
    </source>
</evidence>
<keyword evidence="4" id="KW-1185">Reference proteome</keyword>
<protein>
    <submittedName>
        <fullName evidence="3">Uncharacterized protein</fullName>
    </submittedName>
</protein>
<name>A0A1X9YR89_9BACT</name>
<dbReference type="RefSeq" id="WP_025606158.1">
    <property type="nucleotide sequence ID" value="NZ_CP021235.1"/>
</dbReference>
<dbReference type="Proteomes" id="UP000266292">
    <property type="component" value="Chromosome"/>
</dbReference>
<gene>
    <name evidence="3" type="ORF">CA264_08000</name>
</gene>
<dbReference type="OrthoDB" id="851558at2"/>